<keyword evidence="2" id="KW-0472">Membrane</keyword>
<dbReference type="EMBL" id="VBSB01000037">
    <property type="protein sequence ID" value="NTY63984.1"/>
    <property type="molecule type" value="Genomic_DNA"/>
</dbReference>
<dbReference type="RefSeq" id="WP_041783847.1">
    <property type="nucleotide sequence ID" value="NZ_VBSB01000037.1"/>
</dbReference>
<accession>A0ABX2K1W8</accession>
<evidence type="ECO:0000313" key="3">
    <source>
        <dbReference type="EMBL" id="NTY63984.1"/>
    </source>
</evidence>
<evidence type="ECO:0000256" key="1">
    <source>
        <dbReference type="SAM" id="MobiDB-lite"/>
    </source>
</evidence>
<feature type="transmembrane region" description="Helical" evidence="2">
    <location>
        <begin position="24"/>
        <end position="48"/>
    </location>
</feature>
<gene>
    <name evidence="3" type="ORF">FEG63_31190</name>
</gene>
<feature type="compositionally biased region" description="Polar residues" evidence="1">
    <location>
        <begin position="95"/>
        <end position="114"/>
    </location>
</feature>
<keyword evidence="2" id="KW-0812">Transmembrane</keyword>
<name>A0ABX2K1W8_9MYCO</name>
<evidence type="ECO:0000313" key="4">
    <source>
        <dbReference type="Proteomes" id="UP000708347"/>
    </source>
</evidence>
<sequence length="114" mass="11642">MMNNTQHLVAMGDYSGPLTQASGWSVLASLVAMLCALIVPVGAIAYFVSRTPAPQADEFCLGSVSLHEEMSEFIAAVERGDVTFASLGSGPPDHTASTSHPGGSATSGTGLTQT</sequence>
<organism evidence="3 4">
    <name type="scientific">Mycolicibacterium sphagni</name>
    <dbReference type="NCBI Taxonomy" id="1786"/>
    <lineage>
        <taxon>Bacteria</taxon>
        <taxon>Bacillati</taxon>
        <taxon>Actinomycetota</taxon>
        <taxon>Actinomycetes</taxon>
        <taxon>Mycobacteriales</taxon>
        <taxon>Mycobacteriaceae</taxon>
        <taxon>Mycolicibacterium</taxon>
    </lineage>
</organism>
<keyword evidence="2" id="KW-1133">Transmembrane helix</keyword>
<evidence type="ECO:0000256" key="2">
    <source>
        <dbReference type="SAM" id="Phobius"/>
    </source>
</evidence>
<keyword evidence="4" id="KW-1185">Reference proteome</keyword>
<reference evidence="3 4" key="1">
    <citation type="submission" date="2019-05" db="EMBL/GenBank/DDBJ databases">
        <title>Mycolicibacterium sphagni ENV482 genome assembly.</title>
        <authorList>
            <person name="Chen W."/>
            <person name="Faulkner N.W."/>
            <person name="Hyman M.R."/>
        </authorList>
    </citation>
    <scope>NUCLEOTIDE SEQUENCE [LARGE SCALE GENOMIC DNA]</scope>
    <source>
        <strain evidence="3 4">ENV482</strain>
    </source>
</reference>
<proteinExistence type="predicted"/>
<dbReference type="Proteomes" id="UP000708347">
    <property type="component" value="Unassembled WGS sequence"/>
</dbReference>
<protein>
    <recommendedName>
        <fullName evidence="5">DUF4245 domain-containing protein</fullName>
    </recommendedName>
</protein>
<feature type="region of interest" description="Disordered" evidence="1">
    <location>
        <begin position="85"/>
        <end position="114"/>
    </location>
</feature>
<comment type="caution">
    <text evidence="3">The sequence shown here is derived from an EMBL/GenBank/DDBJ whole genome shotgun (WGS) entry which is preliminary data.</text>
</comment>
<evidence type="ECO:0008006" key="5">
    <source>
        <dbReference type="Google" id="ProtNLM"/>
    </source>
</evidence>